<dbReference type="SUPFAM" id="SSF55681">
    <property type="entry name" value="Class II aaRS and biotin synthetases"/>
    <property type="match status" value="1"/>
</dbReference>
<keyword evidence="3 9" id="KW-0436">Ligase</keyword>
<dbReference type="GO" id="GO:0004813">
    <property type="term" value="F:alanine-tRNA ligase activity"/>
    <property type="evidence" value="ECO:0007669"/>
    <property type="project" value="UniProtKB-UniRule"/>
</dbReference>
<dbReference type="FunFam" id="3.30.980.10:FF:000004">
    <property type="entry name" value="Alanine--tRNA ligase, cytoplasmic"/>
    <property type="match status" value="1"/>
</dbReference>
<dbReference type="EMBL" id="PFVJ01000002">
    <property type="protein sequence ID" value="PJA90555.1"/>
    <property type="molecule type" value="Genomic_DNA"/>
</dbReference>
<dbReference type="GO" id="GO:0005524">
    <property type="term" value="F:ATP binding"/>
    <property type="evidence" value="ECO:0007669"/>
    <property type="project" value="UniProtKB-UniRule"/>
</dbReference>
<evidence type="ECO:0000313" key="13">
    <source>
        <dbReference type="Proteomes" id="UP000230843"/>
    </source>
</evidence>
<gene>
    <name evidence="9" type="primary">alaS</name>
    <name evidence="12" type="ORF">CO137_00030</name>
</gene>
<evidence type="ECO:0000256" key="10">
    <source>
        <dbReference type="SAM" id="Coils"/>
    </source>
</evidence>
<evidence type="ECO:0000256" key="8">
    <source>
        <dbReference type="ARBA" id="ARBA00023146"/>
    </source>
</evidence>
<dbReference type="AlphaFoldDB" id="A0A2M7Z7V2"/>
<evidence type="ECO:0000256" key="2">
    <source>
        <dbReference type="ARBA" id="ARBA00022555"/>
    </source>
</evidence>
<comment type="cofactor">
    <cofactor evidence="9">
        <name>Zn(2+)</name>
        <dbReference type="ChEBI" id="CHEBI:29105"/>
    </cofactor>
    <text evidence="9">Binds 1 zinc ion per subunit.</text>
</comment>
<dbReference type="SUPFAM" id="SSF55186">
    <property type="entry name" value="ThrRS/AlaRS common domain"/>
    <property type="match status" value="1"/>
</dbReference>
<dbReference type="GO" id="GO:0005829">
    <property type="term" value="C:cytosol"/>
    <property type="evidence" value="ECO:0007669"/>
    <property type="project" value="TreeGrafter"/>
</dbReference>
<dbReference type="PANTHER" id="PTHR11777:SF9">
    <property type="entry name" value="ALANINE--TRNA LIGASE, CYTOPLASMIC"/>
    <property type="match status" value="1"/>
</dbReference>
<dbReference type="InterPro" id="IPR018163">
    <property type="entry name" value="Thr/Ala-tRNA-synth_IIc_edit"/>
</dbReference>
<dbReference type="SMART" id="SM00863">
    <property type="entry name" value="tRNA_SAD"/>
    <property type="match status" value="1"/>
</dbReference>
<feature type="binding site" evidence="9">
    <location>
        <position position="478"/>
    </location>
    <ligand>
        <name>Zn(2+)</name>
        <dbReference type="ChEBI" id="CHEBI:29105"/>
    </ligand>
</feature>
<reference evidence="13" key="1">
    <citation type="submission" date="2017-09" db="EMBL/GenBank/DDBJ databases">
        <title>Depth-based differentiation of microbial function through sediment-hosted aquifers and enrichment of novel symbionts in the deep terrestrial subsurface.</title>
        <authorList>
            <person name="Probst A.J."/>
            <person name="Ladd B."/>
            <person name="Jarett J.K."/>
            <person name="Geller-Mcgrath D.E."/>
            <person name="Sieber C.M.K."/>
            <person name="Emerson J.B."/>
            <person name="Anantharaman K."/>
            <person name="Thomas B.C."/>
            <person name="Malmstrom R."/>
            <person name="Stieglmeier M."/>
            <person name="Klingl A."/>
            <person name="Woyke T."/>
            <person name="Ryan C.M."/>
            <person name="Banfield J.F."/>
        </authorList>
    </citation>
    <scope>NUCLEOTIDE SEQUENCE [LARGE SCALE GENOMIC DNA]</scope>
</reference>
<dbReference type="GO" id="GO:0000049">
    <property type="term" value="F:tRNA binding"/>
    <property type="evidence" value="ECO:0007669"/>
    <property type="project" value="UniProtKB-KW"/>
</dbReference>
<dbReference type="GO" id="GO:0008270">
    <property type="term" value="F:zinc ion binding"/>
    <property type="evidence" value="ECO:0007669"/>
    <property type="project" value="UniProtKB-UniRule"/>
</dbReference>
<comment type="caution">
    <text evidence="12">The sequence shown here is derived from an EMBL/GenBank/DDBJ whole genome shotgun (WGS) entry which is preliminary data.</text>
</comment>
<evidence type="ECO:0000256" key="9">
    <source>
        <dbReference type="HAMAP-Rule" id="MF_00036"/>
    </source>
</evidence>
<keyword evidence="2 9" id="KW-0820">tRNA-binding</keyword>
<feature type="binding site" evidence="9">
    <location>
        <position position="588"/>
    </location>
    <ligand>
        <name>Zn(2+)</name>
        <dbReference type="ChEBI" id="CHEBI:29105"/>
    </ligand>
</feature>
<dbReference type="GO" id="GO:0006419">
    <property type="term" value="P:alanyl-tRNA aminoacylation"/>
    <property type="evidence" value="ECO:0007669"/>
    <property type="project" value="UniProtKB-UniRule"/>
</dbReference>
<evidence type="ECO:0000256" key="6">
    <source>
        <dbReference type="ARBA" id="ARBA00022884"/>
    </source>
</evidence>
<dbReference type="PANTHER" id="PTHR11777">
    <property type="entry name" value="ALANYL-TRNA SYNTHETASE"/>
    <property type="match status" value="1"/>
</dbReference>
<dbReference type="EC" id="6.1.1.7" evidence="9"/>
<dbReference type="CDD" id="cd00673">
    <property type="entry name" value="AlaRS_core"/>
    <property type="match status" value="1"/>
</dbReference>
<evidence type="ECO:0000256" key="7">
    <source>
        <dbReference type="ARBA" id="ARBA00022917"/>
    </source>
</evidence>
<proteinExistence type="inferred from homology"/>
<comment type="subcellular location">
    <subcellularLocation>
        <location evidence="9">Cytoplasm</location>
    </subcellularLocation>
</comment>
<dbReference type="InterPro" id="IPR050058">
    <property type="entry name" value="Ala-tRNA_ligase"/>
</dbReference>
<comment type="function">
    <text evidence="9">Catalyzes the attachment of alanine to tRNA(Ala) in a two-step reaction: alanine is first activated by ATP to form Ala-AMP and then transferred to the acceptor end of tRNA(Ala). Also edits incorrectly charged Ser-tRNA(Ala) and Gly-tRNA(Ala) via its editing domain.</text>
</comment>
<keyword evidence="9" id="KW-0479">Metal-binding</keyword>
<dbReference type="HAMAP" id="MF_00036_B">
    <property type="entry name" value="Ala_tRNA_synth_B"/>
    <property type="match status" value="1"/>
</dbReference>
<evidence type="ECO:0000313" key="12">
    <source>
        <dbReference type="EMBL" id="PJA90555.1"/>
    </source>
</evidence>
<keyword evidence="4 9" id="KW-0547">Nucleotide-binding</keyword>
<dbReference type="InterPro" id="IPR018164">
    <property type="entry name" value="Ala-tRNA-synth_IIc_N"/>
</dbReference>
<comment type="similarity">
    <text evidence="1 9">Belongs to the class-II aminoacyl-tRNA synthetase family.</text>
</comment>
<dbReference type="InterPro" id="IPR023033">
    <property type="entry name" value="Ala_tRNA_ligase_euk/bac"/>
</dbReference>
<accession>A0A2M7Z7V2</accession>
<evidence type="ECO:0000259" key="11">
    <source>
        <dbReference type="PROSITE" id="PS50860"/>
    </source>
</evidence>
<dbReference type="InterPro" id="IPR018165">
    <property type="entry name" value="Ala-tRNA-synth_IIc_core"/>
</dbReference>
<dbReference type="Gene3D" id="3.30.980.10">
    <property type="entry name" value="Threonyl-trna Synthetase, Chain A, domain 2"/>
    <property type="match status" value="1"/>
</dbReference>
<dbReference type="Proteomes" id="UP000230843">
    <property type="component" value="Unassembled WGS sequence"/>
</dbReference>
<evidence type="ECO:0000256" key="1">
    <source>
        <dbReference type="ARBA" id="ARBA00008226"/>
    </source>
</evidence>
<feature type="binding site" evidence="9">
    <location>
        <position position="482"/>
    </location>
    <ligand>
        <name>Zn(2+)</name>
        <dbReference type="ChEBI" id="CHEBI:29105"/>
    </ligand>
</feature>
<dbReference type="InterPro" id="IPR045864">
    <property type="entry name" value="aa-tRNA-synth_II/BPL/LPL"/>
</dbReference>
<dbReference type="InterPro" id="IPR018162">
    <property type="entry name" value="Ala-tRNA-ligase_IIc_anticod-bd"/>
</dbReference>
<keyword evidence="9" id="KW-0963">Cytoplasm</keyword>
<comment type="domain">
    <text evidence="9">Consists of three domains; the N-terminal catalytic domain, the editing domain and the C-terminal C-Ala domain. The editing domain removes incorrectly charged amino acids, while the C-Ala domain, along with tRNA(Ala), serves as a bridge to cooperatively bring together the editing and aminoacylation centers thus stimulating deacylation of misacylated tRNAs.</text>
</comment>
<protein>
    <recommendedName>
        <fullName evidence="9">Alanine--tRNA ligase</fullName>
        <ecNumber evidence="9">6.1.1.7</ecNumber>
    </recommendedName>
    <alternativeName>
        <fullName evidence="9">Alanyl-tRNA synthetase</fullName>
        <shortName evidence="9">AlaRS</shortName>
    </alternativeName>
</protein>
<dbReference type="InterPro" id="IPR002318">
    <property type="entry name" value="Ala-tRNA-lgiase_IIc"/>
</dbReference>
<feature type="binding site" evidence="9">
    <location>
        <position position="584"/>
    </location>
    <ligand>
        <name>Zn(2+)</name>
        <dbReference type="ChEBI" id="CHEBI:29105"/>
    </ligand>
</feature>
<dbReference type="Pfam" id="PF07973">
    <property type="entry name" value="tRNA_SAD"/>
    <property type="match status" value="1"/>
</dbReference>
<dbReference type="PROSITE" id="PS50860">
    <property type="entry name" value="AA_TRNA_LIGASE_II_ALA"/>
    <property type="match status" value="1"/>
</dbReference>
<comment type="catalytic activity">
    <reaction evidence="9">
        <text>tRNA(Ala) + L-alanine + ATP = L-alanyl-tRNA(Ala) + AMP + diphosphate</text>
        <dbReference type="Rhea" id="RHEA:12540"/>
        <dbReference type="Rhea" id="RHEA-COMP:9657"/>
        <dbReference type="Rhea" id="RHEA-COMP:9923"/>
        <dbReference type="ChEBI" id="CHEBI:30616"/>
        <dbReference type="ChEBI" id="CHEBI:33019"/>
        <dbReference type="ChEBI" id="CHEBI:57972"/>
        <dbReference type="ChEBI" id="CHEBI:78442"/>
        <dbReference type="ChEBI" id="CHEBI:78497"/>
        <dbReference type="ChEBI" id="CHEBI:456215"/>
        <dbReference type="EC" id="6.1.1.7"/>
    </reaction>
</comment>
<evidence type="ECO:0000256" key="4">
    <source>
        <dbReference type="ARBA" id="ARBA00022741"/>
    </source>
</evidence>
<keyword evidence="5 9" id="KW-0067">ATP-binding</keyword>
<dbReference type="Pfam" id="PF01411">
    <property type="entry name" value="tRNA-synt_2c"/>
    <property type="match status" value="1"/>
</dbReference>
<keyword evidence="10" id="KW-0175">Coiled coil</keyword>
<dbReference type="Gene3D" id="3.30.54.20">
    <property type="match status" value="1"/>
</dbReference>
<dbReference type="PRINTS" id="PR00980">
    <property type="entry name" value="TRNASYNTHALA"/>
</dbReference>
<evidence type="ECO:0000256" key="3">
    <source>
        <dbReference type="ARBA" id="ARBA00022598"/>
    </source>
</evidence>
<keyword evidence="9" id="KW-0862">Zinc</keyword>
<feature type="domain" description="Alanyl-transfer RNA synthetases family profile" evidence="11">
    <location>
        <begin position="1"/>
        <end position="618"/>
    </location>
</feature>
<dbReference type="SUPFAM" id="SSF101353">
    <property type="entry name" value="Putative anticodon-binding domain of alanyl-tRNA synthetase (AlaRS)"/>
    <property type="match status" value="1"/>
</dbReference>
<keyword evidence="7 9" id="KW-0648">Protein biosynthesis</keyword>
<keyword evidence="6 9" id="KW-0694">RNA-binding</keyword>
<feature type="coiled-coil region" evidence="10">
    <location>
        <begin position="362"/>
        <end position="389"/>
    </location>
</feature>
<dbReference type="InterPro" id="IPR012947">
    <property type="entry name" value="tRNA_SAD"/>
</dbReference>
<keyword evidence="8 9" id="KW-0030">Aminoacyl-tRNA synthetase</keyword>
<dbReference type="Gene3D" id="3.30.930.10">
    <property type="entry name" value="Bira Bifunctional Protein, Domain 2"/>
    <property type="match status" value="1"/>
</dbReference>
<name>A0A2M7Z7V2_9BACT</name>
<dbReference type="GO" id="GO:0002161">
    <property type="term" value="F:aminoacyl-tRNA deacylase activity"/>
    <property type="evidence" value="ECO:0007669"/>
    <property type="project" value="TreeGrafter"/>
</dbReference>
<organism evidence="12 13">
    <name type="scientific">Candidatus Magasanikbacteria bacterium CG_4_9_14_3_um_filter_32_9</name>
    <dbReference type="NCBI Taxonomy" id="1974644"/>
    <lineage>
        <taxon>Bacteria</taxon>
        <taxon>Candidatus Magasanikiibacteriota</taxon>
    </lineage>
</organism>
<evidence type="ECO:0000256" key="5">
    <source>
        <dbReference type="ARBA" id="ARBA00022840"/>
    </source>
</evidence>
<dbReference type="NCBIfam" id="NF002436">
    <property type="entry name" value="PRK01584.1"/>
    <property type="match status" value="1"/>
</dbReference>
<sequence length="618" mass="70213">MSTNELRERYLEFFKGKGHERISSASLLPENDPTTLFTSSGMQPMVPYLLGEKHPLGVRITDSQKCFRTQDIEEVGDNRHTTFFEMLGNWSLGDYFKEEQIPWFFEFITKVVGLDPSRVYVTVFRGKENLGLPRDEKSAQIWKELFESIGISAKIVNDPIYGMQDGRIFYYDESKNWWSMSGKPENMSAGQPGGPDTEVFWDFGVELGLHEKSHWAKEACHPNCDCGRFMEIGNNVFMEYLKTDLGFELLPQSNVDFGGGLERIMAAKNDVPDVFLIDVFDKMRETLENLSGKKYKSEDIKEFFRVIMDHLRAATFLISDGAYPSNKDQGYFTRRLIRRAVRHASKIGIERNFCGELASSVINSYQNAYPELSQNKDKILNELSKEEEKFIKTLKTGLKHFETLVNENISGKDAFDLYQTYGFPIEMTQELALEKNRIVDMTGFNEELKKHQDLSRKGAEQKFKGGLADSGEMSTKYHTATHLLHAALRKVLGDQVEQKGSNITSERLRFDFSYPEKLSDSQASQVEKLVNDAINSGLPVDFKEMSIEEAKSQGAIGLFGDKYGDMVKVYTIGDESQTASKEICGGPHVENTRNLGNFKITKQEAVSAGIRRIKAVLE</sequence>